<evidence type="ECO:0000313" key="2">
    <source>
        <dbReference type="Proteomes" id="UP000823775"/>
    </source>
</evidence>
<keyword evidence="2" id="KW-1185">Reference proteome</keyword>
<proteinExistence type="predicted"/>
<organism evidence="1 2">
    <name type="scientific">Datura stramonium</name>
    <name type="common">Jimsonweed</name>
    <name type="synonym">Common thornapple</name>
    <dbReference type="NCBI Taxonomy" id="4076"/>
    <lineage>
        <taxon>Eukaryota</taxon>
        <taxon>Viridiplantae</taxon>
        <taxon>Streptophyta</taxon>
        <taxon>Embryophyta</taxon>
        <taxon>Tracheophyta</taxon>
        <taxon>Spermatophyta</taxon>
        <taxon>Magnoliopsida</taxon>
        <taxon>eudicotyledons</taxon>
        <taxon>Gunneridae</taxon>
        <taxon>Pentapetalae</taxon>
        <taxon>asterids</taxon>
        <taxon>lamiids</taxon>
        <taxon>Solanales</taxon>
        <taxon>Solanaceae</taxon>
        <taxon>Solanoideae</taxon>
        <taxon>Datureae</taxon>
        <taxon>Datura</taxon>
    </lineage>
</organism>
<sequence>MVLTRIGTANKANTAASNAALGGHPTFDHTTIAANFEVGTGNVNQASPQAPSVSTGIAIDIRSIQSTIQMLTTLEIGQHEHANTSCASVAERGKVKHFLSLNPSKFYDSHMEDDLQYFIDDTFKALKLSIPMISKLKAKLERFTCGSRTHGKEVPATTAMSSTYTFASLAGFAERRENCNNKGGV</sequence>
<dbReference type="Proteomes" id="UP000823775">
    <property type="component" value="Unassembled WGS sequence"/>
</dbReference>
<protein>
    <submittedName>
        <fullName evidence="1">Uncharacterized protein</fullName>
    </submittedName>
</protein>
<name>A0ABS8VH40_DATST</name>
<gene>
    <name evidence="1" type="ORF">HAX54_034608</name>
</gene>
<comment type="caution">
    <text evidence="1">The sequence shown here is derived from an EMBL/GenBank/DDBJ whole genome shotgun (WGS) entry which is preliminary data.</text>
</comment>
<evidence type="ECO:0000313" key="1">
    <source>
        <dbReference type="EMBL" id="MCD9645592.1"/>
    </source>
</evidence>
<feature type="non-terminal residue" evidence="1">
    <location>
        <position position="185"/>
    </location>
</feature>
<dbReference type="EMBL" id="JACEIK010004474">
    <property type="protein sequence ID" value="MCD9645592.1"/>
    <property type="molecule type" value="Genomic_DNA"/>
</dbReference>
<accession>A0ABS8VH40</accession>
<reference evidence="1 2" key="1">
    <citation type="journal article" date="2021" name="BMC Genomics">
        <title>Datura genome reveals duplications of psychoactive alkaloid biosynthetic genes and high mutation rate following tissue culture.</title>
        <authorList>
            <person name="Rajewski A."/>
            <person name="Carter-House D."/>
            <person name="Stajich J."/>
            <person name="Litt A."/>
        </authorList>
    </citation>
    <scope>NUCLEOTIDE SEQUENCE [LARGE SCALE GENOMIC DNA]</scope>
    <source>
        <strain evidence="1">AR-01</strain>
    </source>
</reference>